<dbReference type="AlphaFoldDB" id="A0A318K8K3"/>
<protein>
    <recommendedName>
        <fullName evidence="4">Magnesium transporter NIPA</fullName>
    </recommendedName>
</protein>
<dbReference type="NCBIfam" id="NF038012">
    <property type="entry name" value="DMT_1"/>
    <property type="match status" value="1"/>
</dbReference>
<keyword evidence="1" id="KW-1133">Transmembrane helix</keyword>
<organism evidence="2 3">
    <name type="scientific">Nocardia tenerifensis</name>
    <dbReference type="NCBI Taxonomy" id="228006"/>
    <lineage>
        <taxon>Bacteria</taxon>
        <taxon>Bacillati</taxon>
        <taxon>Actinomycetota</taxon>
        <taxon>Actinomycetes</taxon>
        <taxon>Mycobacteriales</taxon>
        <taxon>Nocardiaceae</taxon>
        <taxon>Nocardia</taxon>
    </lineage>
</organism>
<feature type="transmembrane region" description="Helical" evidence="1">
    <location>
        <begin position="139"/>
        <end position="160"/>
    </location>
</feature>
<keyword evidence="1" id="KW-0812">Transmembrane</keyword>
<accession>A0A318K8K3</accession>
<dbReference type="Proteomes" id="UP000247569">
    <property type="component" value="Unassembled WGS sequence"/>
</dbReference>
<feature type="transmembrane region" description="Helical" evidence="1">
    <location>
        <begin position="167"/>
        <end position="188"/>
    </location>
</feature>
<sequence length="286" mass="28920">MGQTEGVGGQVGAVLCAVGAAGFFAVAAVAQQRAAATVPEGGSLVRGLLRNPRWWAGVVGDVGGYGMQVAALALGAVLVVQPILVSALVFALPLAARLNGRRIGARTWGSALALVAALVCFLVVGNPSEGNSTAPLRDWLFPLIVLVGLVAAAVLIGLRAADPGRRALLLGAASGSLYGLAAALTSYVTTVFEHGLVDVLASWQTWTLAAAGLTGVYLQQRAFQAGPLSASLPAVTIAEPLAAAFVGVTVLDEHFRTNAFGLAVTALAVIVMCATTIQLSRSQAAT</sequence>
<reference evidence="2 3" key="1">
    <citation type="submission" date="2018-05" db="EMBL/GenBank/DDBJ databases">
        <title>Genomic Encyclopedia of Type Strains, Phase IV (KMG-IV): sequencing the most valuable type-strain genomes for metagenomic binning, comparative biology and taxonomic classification.</title>
        <authorList>
            <person name="Goeker M."/>
        </authorList>
    </citation>
    <scope>NUCLEOTIDE SEQUENCE [LARGE SCALE GENOMIC DNA]</scope>
    <source>
        <strain evidence="2 3">DSM 44704</strain>
    </source>
</reference>
<evidence type="ECO:0000313" key="2">
    <source>
        <dbReference type="EMBL" id="PXX70628.1"/>
    </source>
</evidence>
<feature type="transmembrane region" description="Helical" evidence="1">
    <location>
        <begin position="69"/>
        <end position="96"/>
    </location>
</feature>
<feature type="transmembrane region" description="Helical" evidence="1">
    <location>
        <begin position="108"/>
        <end position="127"/>
    </location>
</feature>
<dbReference type="PANTHER" id="PTHR40761:SF1">
    <property type="entry name" value="CONSERVED INTEGRAL MEMBRANE ALANINE VALINE AND LEUCINE RICH PROTEIN-RELATED"/>
    <property type="match status" value="1"/>
</dbReference>
<feature type="transmembrane region" description="Helical" evidence="1">
    <location>
        <begin position="257"/>
        <end position="277"/>
    </location>
</feature>
<feature type="transmembrane region" description="Helical" evidence="1">
    <location>
        <begin position="230"/>
        <end position="251"/>
    </location>
</feature>
<dbReference type="EMBL" id="QJKF01000001">
    <property type="protein sequence ID" value="PXX70628.1"/>
    <property type="molecule type" value="Genomic_DNA"/>
</dbReference>
<keyword evidence="1" id="KW-0472">Membrane</keyword>
<gene>
    <name evidence="2" type="ORF">DFR70_10147</name>
</gene>
<proteinExistence type="predicted"/>
<evidence type="ECO:0000313" key="3">
    <source>
        <dbReference type="Proteomes" id="UP000247569"/>
    </source>
</evidence>
<evidence type="ECO:0000256" key="1">
    <source>
        <dbReference type="SAM" id="Phobius"/>
    </source>
</evidence>
<keyword evidence="3" id="KW-1185">Reference proteome</keyword>
<dbReference type="PANTHER" id="PTHR40761">
    <property type="entry name" value="CONSERVED INTEGRAL MEMBRANE ALANINE VALINE AND LEUCINE RICH PROTEIN-RELATED"/>
    <property type="match status" value="1"/>
</dbReference>
<evidence type="ECO:0008006" key="4">
    <source>
        <dbReference type="Google" id="ProtNLM"/>
    </source>
</evidence>
<name>A0A318K8K3_9NOCA</name>
<comment type="caution">
    <text evidence="2">The sequence shown here is derived from an EMBL/GenBank/DDBJ whole genome shotgun (WGS) entry which is preliminary data.</text>
</comment>
<feature type="transmembrane region" description="Helical" evidence="1">
    <location>
        <begin position="12"/>
        <end position="30"/>
    </location>
</feature>